<accession>A0A2P2MTK0</accession>
<name>A0A2P2MTK0_RHIMU</name>
<organism evidence="1">
    <name type="scientific">Rhizophora mucronata</name>
    <name type="common">Asiatic mangrove</name>
    <dbReference type="NCBI Taxonomy" id="61149"/>
    <lineage>
        <taxon>Eukaryota</taxon>
        <taxon>Viridiplantae</taxon>
        <taxon>Streptophyta</taxon>
        <taxon>Embryophyta</taxon>
        <taxon>Tracheophyta</taxon>
        <taxon>Spermatophyta</taxon>
        <taxon>Magnoliopsida</taxon>
        <taxon>eudicotyledons</taxon>
        <taxon>Gunneridae</taxon>
        <taxon>Pentapetalae</taxon>
        <taxon>rosids</taxon>
        <taxon>fabids</taxon>
        <taxon>Malpighiales</taxon>
        <taxon>Rhizophoraceae</taxon>
        <taxon>Rhizophora</taxon>
    </lineage>
</organism>
<dbReference type="EMBL" id="GGEC01053065">
    <property type="protein sequence ID" value="MBX33549.1"/>
    <property type="molecule type" value="Transcribed_RNA"/>
</dbReference>
<reference evidence="1" key="1">
    <citation type="submission" date="2018-02" db="EMBL/GenBank/DDBJ databases">
        <title>Rhizophora mucronata_Transcriptome.</title>
        <authorList>
            <person name="Meera S.P."/>
            <person name="Sreeshan A."/>
            <person name="Augustine A."/>
        </authorList>
    </citation>
    <scope>NUCLEOTIDE SEQUENCE</scope>
    <source>
        <tissue evidence="1">Leaf</tissue>
    </source>
</reference>
<dbReference type="AlphaFoldDB" id="A0A2P2MTK0"/>
<sequence>MCKTGDDLHVYQGKSCLSLSKISHVFVYKKIKNRTVVSVLNRDTIVSH</sequence>
<protein>
    <submittedName>
        <fullName evidence="1">Uncharacterized protein</fullName>
    </submittedName>
</protein>
<evidence type="ECO:0000313" key="1">
    <source>
        <dbReference type="EMBL" id="MBX33549.1"/>
    </source>
</evidence>
<proteinExistence type="predicted"/>